<dbReference type="EMBL" id="JAHQIW010001508">
    <property type="protein sequence ID" value="KAJ1352682.1"/>
    <property type="molecule type" value="Genomic_DNA"/>
</dbReference>
<dbReference type="AlphaFoldDB" id="A0AAD5M5S1"/>
<dbReference type="Proteomes" id="UP001196413">
    <property type="component" value="Unassembled WGS sequence"/>
</dbReference>
<accession>A0AAD5M5S1</accession>
<comment type="caution">
    <text evidence="1">The sequence shown here is derived from an EMBL/GenBank/DDBJ whole genome shotgun (WGS) entry which is preliminary data.</text>
</comment>
<reference evidence="1" key="1">
    <citation type="submission" date="2021-06" db="EMBL/GenBank/DDBJ databases">
        <title>Parelaphostrongylus tenuis whole genome reference sequence.</title>
        <authorList>
            <person name="Garwood T.J."/>
            <person name="Larsen P.A."/>
            <person name="Fountain-Jones N.M."/>
            <person name="Garbe J.R."/>
            <person name="Macchietto M.G."/>
            <person name="Kania S.A."/>
            <person name="Gerhold R.W."/>
            <person name="Richards J.E."/>
            <person name="Wolf T.M."/>
        </authorList>
    </citation>
    <scope>NUCLEOTIDE SEQUENCE</scope>
    <source>
        <strain evidence="1">MNPRO001-30</strain>
        <tissue evidence="1">Meninges</tissue>
    </source>
</reference>
<keyword evidence="2" id="KW-1185">Reference proteome</keyword>
<evidence type="ECO:0000313" key="1">
    <source>
        <dbReference type="EMBL" id="KAJ1352682.1"/>
    </source>
</evidence>
<sequence length="122" mass="14200">MGTSQYLNVFESLLEANRTFWPPKFYHNHRLGPMHLLYVMRTAKEILVRTAAEFATNSVSMVSVDFGMMDRGWTTNEDVHKLDRRRQVRTIRWMIQKLPVHFDQLLTVTICVDGLSADGKSQ</sequence>
<evidence type="ECO:0000313" key="2">
    <source>
        <dbReference type="Proteomes" id="UP001196413"/>
    </source>
</evidence>
<gene>
    <name evidence="1" type="ORF">KIN20_009084</name>
</gene>
<protein>
    <submittedName>
        <fullName evidence="1">Uncharacterized protein</fullName>
    </submittedName>
</protein>
<proteinExistence type="predicted"/>
<organism evidence="1 2">
    <name type="scientific">Parelaphostrongylus tenuis</name>
    <name type="common">Meningeal worm</name>
    <dbReference type="NCBI Taxonomy" id="148309"/>
    <lineage>
        <taxon>Eukaryota</taxon>
        <taxon>Metazoa</taxon>
        <taxon>Ecdysozoa</taxon>
        <taxon>Nematoda</taxon>
        <taxon>Chromadorea</taxon>
        <taxon>Rhabditida</taxon>
        <taxon>Rhabditina</taxon>
        <taxon>Rhabditomorpha</taxon>
        <taxon>Strongyloidea</taxon>
        <taxon>Metastrongylidae</taxon>
        <taxon>Parelaphostrongylus</taxon>
    </lineage>
</organism>
<name>A0AAD5M5S1_PARTN</name>